<evidence type="ECO:0000313" key="3">
    <source>
        <dbReference type="EMBL" id="KAJ2906006.1"/>
    </source>
</evidence>
<dbReference type="EMBL" id="JAKWBI020000020">
    <property type="protein sequence ID" value="KAJ2906006.1"/>
    <property type="molecule type" value="Genomic_DNA"/>
</dbReference>
<protein>
    <submittedName>
        <fullName evidence="3">Coiled-coil domain-containing protein 97</fullName>
    </submittedName>
</protein>
<evidence type="ECO:0000256" key="1">
    <source>
        <dbReference type="SAM" id="MobiDB-lite"/>
    </source>
</evidence>
<proteinExistence type="predicted"/>
<feature type="compositionally biased region" description="Polar residues" evidence="1">
    <location>
        <begin position="1"/>
        <end position="11"/>
    </location>
</feature>
<organism evidence="3 4">
    <name type="scientific">Zalerion maritima</name>
    <dbReference type="NCBI Taxonomy" id="339359"/>
    <lineage>
        <taxon>Eukaryota</taxon>
        <taxon>Fungi</taxon>
        <taxon>Dikarya</taxon>
        <taxon>Ascomycota</taxon>
        <taxon>Pezizomycotina</taxon>
        <taxon>Sordariomycetes</taxon>
        <taxon>Lulworthiomycetidae</taxon>
        <taxon>Lulworthiales</taxon>
        <taxon>Lulworthiaceae</taxon>
        <taxon>Zalerion</taxon>
    </lineage>
</organism>
<dbReference type="Pfam" id="PF09747">
    <property type="entry name" value="CCD97-like_C"/>
    <property type="match status" value="1"/>
</dbReference>
<reference evidence="3" key="1">
    <citation type="submission" date="2022-07" db="EMBL/GenBank/DDBJ databases">
        <title>Draft genome sequence of Zalerion maritima ATCC 34329, a (micro)plastics degrading marine fungus.</title>
        <authorList>
            <person name="Paco A."/>
            <person name="Goncalves M.F.M."/>
            <person name="Rocha-Santos T.A.P."/>
            <person name="Alves A."/>
        </authorList>
    </citation>
    <scope>NUCLEOTIDE SEQUENCE</scope>
    <source>
        <strain evidence="3">ATCC 34329</strain>
    </source>
</reference>
<comment type="caution">
    <text evidence="3">The sequence shown here is derived from an EMBL/GenBank/DDBJ whole genome shotgun (WGS) entry which is preliminary data.</text>
</comment>
<dbReference type="InterPro" id="IPR018613">
    <property type="entry name" value="Ccdc97-like"/>
</dbReference>
<accession>A0AAD5WV76</accession>
<evidence type="ECO:0000259" key="2">
    <source>
        <dbReference type="Pfam" id="PF09747"/>
    </source>
</evidence>
<dbReference type="PANTHER" id="PTHR31840:SF1">
    <property type="entry name" value="COILED-COIL DOMAIN-CONTAINING PROTEIN 97"/>
    <property type="match status" value="1"/>
</dbReference>
<dbReference type="InterPro" id="IPR040233">
    <property type="entry name" value="CCD97-like_C"/>
</dbReference>
<dbReference type="Proteomes" id="UP001201980">
    <property type="component" value="Unassembled WGS sequence"/>
</dbReference>
<sequence>MTPHHVTSSPRSPGAASFSQPRPRPTKTAEELGRIRQKNRRREWLERNPKYFDNQEHEFADPLLYDALVRRYQSAGERRADAESKGYSRVLEGDLMRGEAKLAKLAENHDAGGGDEDTTMTEDSENEADTGAESYTQKETSEAIELDPPQDRSEARERWREFLCNRFIRGEDEDFDYAPVDKNDQFDVLEKRDMEEEWFDDEKPSWAASDGDEIRERMLDGETGVQDF</sequence>
<feature type="region of interest" description="Disordered" evidence="1">
    <location>
        <begin position="1"/>
        <end position="51"/>
    </location>
</feature>
<keyword evidence="4" id="KW-1185">Reference proteome</keyword>
<feature type="domain" description="CCD97-like C-terminal" evidence="2">
    <location>
        <begin position="39"/>
        <end position="202"/>
    </location>
</feature>
<dbReference type="AlphaFoldDB" id="A0AAD5WV76"/>
<feature type="compositionally biased region" description="Basic and acidic residues" evidence="1">
    <location>
        <begin position="42"/>
        <end position="51"/>
    </location>
</feature>
<gene>
    <name evidence="3" type="ORF">MKZ38_003489</name>
</gene>
<name>A0AAD5WV76_9PEZI</name>
<evidence type="ECO:0000313" key="4">
    <source>
        <dbReference type="Proteomes" id="UP001201980"/>
    </source>
</evidence>
<feature type="region of interest" description="Disordered" evidence="1">
    <location>
        <begin position="106"/>
        <end position="155"/>
    </location>
</feature>
<feature type="compositionally biased region" description="Acidic residues" evidence="1">
    <location>
        <begin position="113"/>
        <end position="130"/>
    </location>
</feature>
<dbReference type="PANTHER" id="PTHR31840">
    <property type="entry name" value="COILED-COIL DOMAIN-CONTAINING PROTEIN 97"/>
    <property type="match status" value="1"/>
</dbReference>